<comment type="caution">
    <text evidence="1">The sequence shown here is derived from an EMBL/GenBank/DDBJ whole genome shotgun (WGS) entry which is preliminary data.</text>
</comment>
<dbReference type="AlphaFoldDB" id="A0A7J7FXC6"/>
<gene>
    <name evidence="1" type="ORF">HYC85_029211</name>
</gene>
<sequence>MAESEAALELGARRSDMIKRKLAKLDEKQPLNWGQKMSDVLEESKIQTFLKLTKIGKNTKSQKGGKKKVLLKDNQVPICNTRDKFRPHWMDFCIISEQQPFSWTQMDSWSYDHSTWTCYTFLPLRGSLRRKPGKAT</sequence>
<reference evidence="2" key="1">
    <citation type="journal article" date="2020" name="Nat. Commun.">
        <title>Genome assembly of wild tea tree DASZ reveals pedigree and selection history of tea varieties.</title>
        <authorList>
            <person name="Zhang W."/>
            <person name="Zhang Y."/>
            <person name="Qiu H."/>
            <person name="Guo Y."/>
            <person name="Wan H."/>
            <person name="Zhang X."/>
            <person name="Scossa F."/>
            <person name="Alseekh S."/>
            <person name="Zhang Q."/>
            <person name="Wang P."/>
            <person name="Xu L."/>
            <person name="Schmidt M.H."/>
            <person name="Jia X."/>
            <person name="Li D."/>
            <person name="Zhu A."/>
            <person name="Guo F."/>
            <person name="Chen W."/>
            <person name="Ni D."/>
            <person name="Usadel B."/>
            <person name="Fernie A.R."/>
            <person name="Wen W."/>
        </authorList>
    </citation>
    <scope>NUCLEOTIDE SEQUENCE [LARGE SCALE GENOMIC DNA]</scope>
    <source>
        <strain evidence="2">cv. G240</strain>
    </source>
</reference>
<accession>A0A7J7FXC6</accession>
<dbReference type="Proteomes" id="UP000593564">
    <property type="component" value="Unassembled WGS sequence"/>
</dbReference>
<protein>
    <submittedName>
        <fullName evidence="1">Uncharacterized protein</fullName>
    </submittedName>
</protein>
<proteinExistence type="predicted"/>
<evidence type="ECO:0000313" key="2">
    <source>
        <dbReference type="Proteomes" id="UP000593564"/>
    </source>
</evidence>
<name>A0A7J7FXC6_CAMSI</name>
<evidence type="ECO:0000313" key="1">
    <source>
        <dbReference type="EMBL" id="KAF5933040.1"/>
    </source>
</evidence>
<reference evidence="1 2" key="2">
    <citation type="submission" date="2020-07" db="EMBL/GenBank/DDBJ databases">
        <title>Genome assembly of wild tea tree DASZ reveals pedigree and selection history of tea varieties.</title>
        <authorList>
            <person name="Zhang W."/>
        </authorList>
    </citation>
    <scope>NUCLEOTIDE SEQUENCE [LARGE SCALE GENOMIC DNA]</scope>
    <source>
        <strain evidence="2">cv. G240</strain>
        <tissue evidence="1">Leaf</tissue>
    </source>
</reference>
<keyword evidence="2" id="KW-1185">Reference proteome</keyword>
<organism evidence="1 2">
    <name type="scientific">Camellia sinensis</name>
    <name type="common">Tea plant</name>
    <name type="synonym">Thea sinensis</name>
    <dbReference type="NCBI Taxonomy" id="4442"/>
    <lineage>
        <taxon>Eukaryota</taxon>
        <taxon>Viridiplantae</taxon>
        <taxon>Streptophyta</taxon>
        <taxon>Embryophyta</taxon>
        <taxon>Tracheophyta</taxon>
        <taxon>Spermatophyta</taxon>
        <taxon>Magnoliopsida</taxon>
        <taxon>eudicotyledons</taxon>
        <taxon>Gunneridae</taxon>
        <taxon>Pentapetalae</taxon>
        <taxon>asterids</taxon>
        <taxon>Ericales</taxon>
        <taxon>Theaceae</taxon>
        <taxon>Camellia</taxon>
    </lineage>
</organism>
<dbReference type="EMBL" id="JACBKZ010000014">
    <property type="protein sequence ID" value="KAF5933040.1"/>
    <property type="molecule type" value="Genomic_DNA"/>
</dbReference>